<accession>A0A101JKI0</accession>
<protein>
    <recommendedName>
        <fullName evidence="3">TerD domain-containing protein</fullName>
    </recommendedName>
</protein>
<keyword evidence="2" id="KW-1185">Reference proteome</keyword>
<sequence>MPTAVLTRIQSGVGALTVTAHWSEPAAGWLILAWQKNSGEQRLITPADAPFAHDECLQLDHRGDTPELRIDLRQIRTVDRILLATAPNGPPRPFTGALALTTFGGARIDLPITSTATGIAVLMTIYNVAGELVLRAEHDPIGTSLQAACLAYGYDRITWLDQHTPLR</sequence>
<evidence type="ECO:0000313" key="2">
    <source>
        <dbReference type="Proteomes" id="UP000053244"/>
    </source>
</evidence>
<reference evidence="1 2" key="1">
    <citation type="submission" date="2015-10" db="EMBL/GenBank/DDBJ databases">
        <authorList>
            <person name="Gilbert D.G."/>
        </authorList>
    </citation>
    <scope>NUCLEOTIDE SEQUENCE [LARGE SCALE GENOMIC DNA]</scope>
    <source>
        <strain evidence="1 2">NRRL B-16712</strain>
    </source>
</reference>
<dbReference type="EMBL" id="LLZH01000288">
    <property type="protein sequence ID" value="KUL28535.1"/>
    <property type="molecule type" value="Genomic_DNA"/>
</dbReference>
<organism evidence="1 2">
    <name type="scientific">Actinoplanes awajinensis subsp. mycoplanecinus</name>
    <dbReference type="NCBI Taxonomy" id="135947"/>
    <lineage>
        <taxon>Bacteria</taxon>
        <taxon>Bacillati</taxon>
        <taxon>Actinomycetota</taxon>
        <taxon>Actinomycetes</taxon>
        <taxon>Micromonosporales</taxon>
        <taxon>Micromonosporaceae</taxon>
        <taxon>Actinoplanes</taxon>
    </lineage>
</organism>
<dbReference type="OrthoDB" id="3296425at2"/>
<evidence type="ECO:0008006" key="3">
    <source>
        <dbReference type="Google" id="ProtNLM"/>
    </source>
</evidence>
<dbReference type="RefSeq" id="WP_067698895.1">
    <property type="nucleotide sequence ID" value="NZ_LLZH01000288.1"/>
</dbReference>
<evidence type="ECO:0000313" key="1">
    <source>
        <dbReference type="EMBL" id="KUL28535.1"/>
    </source>
</evidence>
<dbReference type="AlphaFoldDB" id="A0A101JKI0"/>
<name>A0A101JKI0_9ACTN</name>
<comment type="caution">
    <text evidence="1">The sequence shown here is derived from an EMBL/GenBank/DDBJ whole genome shotgun (WGS) entry which is preliminary data.</text>
</comment>
<gene>
    <name evidence="1" type="ORF">ADL15_31815</name>
</gene>
<dbReference type="Proteomes" id="UP000053244">
    <property type="component" value="Unassembled WGS sequence"/>
</dbReference>
<proteinExistence type="predicted"/>